<gene>
    <name evidence="3" type="ORF">HNQ52_000262</name>
</gene>
<dbReference type="AlphaFoldDB" id="A0A7W8D4X1"/>
<evidence type="ECO:0000313" key="3">
    <source>
        <dbReference type="EMBL" id="MBB5206746.1"/>
    </source>
</evidence>
<sequence length="337" mass="35121">MDGADTSPVLDTAAGSGGRRALVERLLEAMHDGRTAVLGLVVATEGSTYAKPGAALLFGDGALRHGWISGGCLEPGLEADAQAVAASGQVRCIALDTRGDEDLLFGSRIGCRGLLHVALLPVASLRSLQAPLRAWCTRDVALQLVLTRAHLRIACSDGGDAAEAVLAWDRTEAAVPADGWTLHWPAAPRLLLFGAGPESSTLLPWLRRLGWYVDLVERRPRWRGAGALADRLIDLAPASVPVARSGYAAALVMHHDFELDREALAALAAAPPAFVGLLGPPARRDDLLSLLDAPARAALAGPLHAPVGLDLGGRGPESIALAIVAQLQARVMAVRAA</sequence>
<dbReference type="Pfam" id="PF02625">
    <property type="entry name" value="XdhC_CoxI"/>
    <property type="match status" value="1"/>
</dbReference>
<protein>
    <submittedName>
        <fullName evidence="3">Xanthine dehydrogenase accessory factor</fullName>
    </submittedName>
</protein>
<dbReference type="InterPro" id="IPR027051">
    <property type="entry name" value="XdhC_Rossmann_dom"/>
</dbReference>
<dbReference type="Proteomes" id="UP000521199">
    <property type="component" value="Unassembled WGS sequence"/>
</dbReference>
<dbReference type="PANTHER" id="PTHR30388">
    <property type="entry name" value="ALDEHYDE OXIDOREDUCTASE MOLYBDENUM COFACTOR ASSEMBLY PROTEIN"/>
    <property type="match status" value="1"/>
</dbReference>
<feature type="domain" description="XdhC Rossmann" evidence="2">
    <location>
        <begin position="190"/>
        <end position="327"/>
    </location>
</feature>
<dbReference type="PANTHER" id="PTHR30388:SF4">
    <property type="entry name" value="MOLYBDENUM COFACTOR INSERTION CHAPERONE PAOD"/>
    <property type="match status" value="1"/>
</dbReference>
<comment type="caution">
    <text evidence="3">The sequence shown here is derived from an EMBL/GenBank/DDBJ whole genome shotgun (WGS) entry which is preliminary data.</text>
</comment>
<dbReference type="RefSeq" id="WP_183959020.1">
    <property type="nucleotide sequence ID" value="NZ_JACHHP010000001.1"/>
</dbReference>
<proteinExistence type="predicted"/>
<dbReference type="Pfam" id="PF13478">
    <property type="entry name" value="XdhC_C"/>
    <property type="match status" value="1"/>
</dbReference>
<dbReference type="EMBL" id="JACHHP010000001">
    <property type="protein sequence ID" value="MBB5206746.1"/>
    <property type="molecule type" value="Genomic_DNA"/>
</dbReference>
<accession>A0A7W8D4X1</accession>
<dbReference type="InterPro" id="IPR052698">
    <property type="entry name" value="MoCofactor_Util/Proc"/>
</dbReference>
<keyword evidence="4" id="KW-1185">Reference proteome</keyword>
<dbReference type="Gene3D" id="3.40.50.720">
    <property type="entry name" value="NAD(P)-binding Rossmann-like Domain"/>
    <property type="match status" value="1"/>
</dbReference>
<evidence type="ECO:0000259" key="1">
    <source>
        <dbReference type="Pfam" id="PF02625"/>
    </source>
</evidence>
<name>A0A7W8D4X1_9GAMM</name>
<feature type="domain" description="XdhC- CoxI" evidence="1">
    <location>
        <begin position="31"/>
        <end position="91"/>
    </location>
</feature>
<reference evidence="3 4" key="1">
    <citation type="submission" date="2020-08" db="EMBL/GenBank/DDBJ databases">
        <title>Genomic Encyclopedia of Type Strains, Phase IV (KMG-IV): sequencing the most valuable type-strain genomes for metagenomic binning, comparative biology and taxonomic classification.</title>
        <authorList>
            <person name="Goeker M."/>
        </authorList>
    </citation>
    <scope>NUCLEOTIDE SEQUENCE [LARGE SCALE GENOMIC DNA]</scope>
    <source>
        <strain evidence="3 4">DSM 24163</strain>
    </source>
</reference>
<evidence type="ECO:0000259" key="2">
    <source>
        <dbReference type="Pfam" id="PF13478"/>
    </source>
</evidence>
<organism evidence="3 4">
    <name type="scientific">Chiayiivirga flava</name>
    <dbReference type="NCBI Taxonomy" id="659595"/>
    <lineage>
        <taxon>Bacteria</taxon>
        <taxon>Pseudomonadati</taxon>
        <taxon>Pseudomonadota</taxon>
        <taxon>Gammaproteobacteria</taxon>
        <taxon>Lysobacterales</taxon>
        <taxon>Lysobacteraceae</taxon>
        <taxon>Chiayiivirga</taxon>
    </lineage>
</organism>
<dbReference type="InterPro" id="IPR003777">
    <property type="entry name" value="XdhC_CoxI"/>
</dbReference>
<evidence type="ECO:0000313" key="4">
    <source>
        <dbReference type="Proteomes" id="UP000521199"/>
    </source>
</evidence>